<evidence type="ECO:0000313" key="2">
    <source>
        <dbReference type="Proteomes" id="UP001642360"/>
    </source>
</evidence>
<accession>A0ABC8RRD2</accession>
<dbReference type="InterPro" id="IPR004320">
    <property type="entry name" value="BPS1_pln"/>
</dbReference>
<evidence type="ECO:0000313" key="1">
    <source>
        <dbReference type="EMBL" id="CAK9147524.1"/>
    </source>
</evidence>
<dbReference type="Pfam" id="PF03087">
    <property type="entry name" value="BPS1"/>
    <property type="match status" value="1"/>
</dbReference>
<proteinExistence type="predicted"/>
<name>A0ABC8RRD2_9AQUA</name>
<dbReference type="AlphaFoldDB" id="A0ABC8RRD2"/>
<dbReference type="EMBL" id="CAUOFW020001691">
    <property type="protein sequence ID" value="CAK9147524.1"/>
    <property type="molecule type" value="Genomic_DNA"/>
</dbReference>
<dbReference type="PANTHER" id="PTHR31509">
    <property type="entry name" value="BPS1-LIKE PROTEIN"/>
    <property type="match status" value="1"/>
</dbReference>
<reference evidence="1 2" key="1">
    <citation type="submission" date="2024-02" db="EMBL/GenBank/DDBJ databases">
        <authorList>
            <person name="Vignale AGUSTIN F."/>
            <person name="Sosa J E."/>
            <person name="Modenutti C."/>
        </authorList>
    </citation>
    <scope>NUCLEOTIDE SEQUENCE [LARGE SCALE GENOMIC DNA]</scope>
</reference>
<keyword evidence="2" id="KW-1185">Reference proteome</keyword>
<protein>
    <submittedName>
        <fullName evidence="1">Uncharacterized protein</fullName>
    </submittedName>
</protein>
<gene>
    <name evidence="1" type="ORF">ILEXP_LOCUS15429</name>
</gene>
<comment type="caution">
    <text evidence="1">The sequence shown here is derived from an EMBL/GenBank/DDBJ whole genome shotgun (WGS) entry which is preliminary data.</text>
</comment>
<sequence length="347" mass="39551">MGKPTPRQLQLFFKSLVPYKDQPPGQNQTYQNLLVHLSDMVFLVQRLSHSIRQFSKLDNHHHHSEASSASLQTFRSHVSNCLNQLSLDSKPGFKYWSLPWIHRCFKLLPVVNEAFAKLAVDMDYPMSKWEAISIEEYFQYSLNLLEHLNSIRSALAHLSQARVSLSHALSLVENSPSLAMEYLRKIQSKKLRKEFEMKGIEEREDMPCSGKELVVHEALTIVKNIETWVCGIVLSGLCSDAKPYMMMRKSAALFVDSSLKALDSSVCREIEEKQGVLKEFKEVNDAVDCLVEALDNGEAHEAVKELEGRLEVIEMVLQCIGKELDCLFSNVLAGRDELIEILRQKSQ</sequence>
<dbReference type="Proteomes" id="UP001642360">
    <property type="component" value="Unassembled WGS sequence"/>
</dbReference>
<organism evidence="1 2">
    <name type="scientific">Ilex paraguariensis</name>
    <name type="common">yerba mate</name>
    <dbReference type="NCBI Taxonomy" id="185542"/>
    <lineage>
        <taxon>Eukaryota</taxon>
        <taxon>Viridiplantae</taxon>
        <taxon>Streptophyta</taxon>
        <taxon>Embryophyta</taxon>
        <taxon>Tracheophyta</taxon>
        <taxon>Spermatophyta</taxon>
        <taxon>Magnoliopsida</taxon>
        <taxon>eudicotyledons</taxon>
        <taxon>Gunneridae</taxon>
        <taxon>Pentapetalae</taxon>
        <taxon>asterids</taxon>
        <taxon>campanulids</taxon>
        <taxon>Aquifoliales</taxon>
        <taxon>Aquifoliaceae</taxon>
        <taxon>Ilex</taxon>
    </lineage>
</organism>